<dbReference type="PROSITE" id="PS50112">
    <property type="entry name" value="PAS"/>
    <property type="match status" value="1"/>
</dbReference>
<evidence type="ECO:0000259" key="7">
    <source>
        <dbReference type="PROSITE" id="PS50887"/>
    </source>
</evidence>
<keyword evidence="9" id="KW-1185">Reference proteome</keyword>
<keyword evidence="4" id="KW-0732">Signal</keyword>
<dbReference type="InterPro" id="IPR001610">
    <property type="entry name" value="PAC"/>
</dbReference>
<evidence type="ECO:0000256" key="2">
    <source>
        <dbReference type="ARBA" id="ARBA00034247"/>
    </source>
</evidence>
<dbReference type="CDD" id="cd01949">
    <property type="entry name" value="GGDEF"/>
    <property type="match status" value="1"/>
</dbReference>
<evidence type="ECO:0000256" key="3">
    <source>
        <dbReference type="SAM" id="Phobius"/>
    </source>
</evidence>
<keyword evidence="3" id="KW-0472">Membrane</keyword>
<reference evidence="8 9" key="1">
    <citation type="journal article" date="2012" name="Proc. Natl. Acad. Sci. U.S.A.">
        <title>Genome and physiology of a model Epsilonproteobacterium responsible for sulfide detoxification in marine oxygen depletion zones.</title>
        <authorList>
            <person name="Grote J."/>
            <person name="Schott T."/>
            <person name="Bruckner C.G."/>
            <person name="Glockner F.O."/>
            <person name="Jost G."/>
            <person name="Teeling H."/>
            <person name="Labrenz M."/>
            <person name="Jurgens K."/>
        </authorList>
    </citation>
    <scope>NUCLEOTIDE SEQUENCE [LARGE SCALE GENOMIC DNA]</scope>
    <source>
        <strain evidence="8 9">GD1</strain>
    </source>
</reference>
<dbReference type="PROSITE" id="PS50113">
    <property type="entry name" value="PAC"/>
    <property type="match status" value="1"/>
</dbReference>
<dbReference type="SUPFAM" id="SSF53850">
    <property type="entry name" value="Periplasmic binding protein-like II"/>
    <property type="match status" value="1"/>
</dbReference>
<sequence length="666" mass="77012">MQKTIFILLFFVTFAQAQERNVTLVLPWKHQFQFAGYYIAKELGFYKEAGLNVHIKEYDLKRDNTKAVSTQDVDFGIGHSSLILDKLNKYPNIVLLTAIHQSSPLVLLSRKRADITSLKDISGKKIMMSRDQTYTASINAMLSSENLKANSYKVIDTSFNPIDLINGNADLMMSYSSNEPFAMKEKGLEYTIFDPKDYDFNLYSDILFTSSQMIKNNPDTVEAFYQATMEGWEYAYSHIDESIEIILQNYNTQSRSKKALAFEANTLKKLAYQEKIPFGNISDIKVKEIIDIYHILGLITKDHKIDYSKFIYQSSNNLKFKDTKEIDNFNFIFLYSIYFKILIIALLLTIFIGFYFKRRMDKVLALKTAQLNKQNNIFNKNISSSKADINGKITYVSDAFCYISGYTREEIIGKTHSISRDKEIPSDIYKDLWMTISSGHSWRGELKNRKKDGSPYWVDTVISPIFDSKNNIIEYDSIITDVTLKKVLEEFNKKLEIEVKERTIVLENLAITDKLTNIYNRLRLDQELSYNYKNYLRYDKIYSIILIDIDFFKKVNDTYGHQVGDEVLQKVSFIMKELIRSTDILGRWGGEEFMIISPNTDLNGAYTLTQNIRSNIENTIFDSVNKVTISAGIAQINSNLDEKSIITKADEALYRAKDNGRNRVEK</sequence>
<dbReference type="NCBIfam" id="TIGR00254">
    <property type="entry name" value="GGDEF"/>
    <property type="match status" value="1"/>
</dbReference>
<dbReference type="eggNOG" id="COG3706">
    <property type="taxonomic scope" value="Bacteria"/>
</dbReference>
<dbReference type="NCBIfam" id="TIGR00229">
    <property type="entry name" value="sensory_box"/>
    <property type="match status" value="1"/>
</dbReference>
<dbReference type="STRING" id="929558.SMGD1_0344"/>
<dbReference type="SMART" id="SM00086">
    <property type="entry name" value="PAC"/>
    <property type="match status" value="1"/>
</dbReference>
<dbReference type="Gene3D" id="3.30.70.270">
    <property type="match status" value="1"/>
</dbReference>
<keyword evidence="3" id="KW-1133">Transmembrane helix</keyword>
<dbReference type="EMBL" id="AFRZ01000001">
    <property type="protein sequence ID" value="EHP28871.1"/>
    <property type="molecule type" value="Genomic_DNA"/>
</dbReference>
<dbReference type="InterPro" id="IPR000700">
    <property type="entry name" value="PAS-assoc_C"/>
</dbReference>
<name>B6BNR7_SULGG</name>
<dbReference type="SUPFAM" id="SSF55073">
    <property type="entry name" value="Nucleotide cyclase"/>
    <property type="match status" value="1"/>
</dbReference>
<dbReference type="InterPro" id="IPR029787">
    <property type="entry name" value="Nucleotide_cyclase"/>
</dbReference>
<accession>B6BNR7</accession>
<feature type="domain" description="PAC" evidence="6">
    <location>
        <begin position="442"/>
        <end position="494"/>
    </location>
</feature>
<comment type="caution">
    <text evidence="8">The sequence shown here is derived from an EMBL/GenBank/DDBJ whole genome shotgun (WGS) entry which is preliminary data.</text>
</comment>
<proteinExistence type="predicted"/>
<dbReference type="PANTHER" id="PTHR45138">
    <property type="entry name" value="REGULATORY COMPONENTS OF SENSORY TRANSDUCTION SYSTEM"/>
    <property type="match status" value="1"/>
</dbReference>
<dbReference type="InterPro" id="IPR043128">
    <property type="entry name" value="Rev_trsase/Diguanyl_cyclase"/>
</dbReference>
<accession>H1FUA5</accession>
<dbReference type="InterPro" id="IPR000160">
    <property type="entry name" value="GGDEF_dom"/>
</dbReference>
<dbReference type="GO" id="GO:1902201">
    <property type="term" value="P:negative regulation of bacterial-type flagellum-dependent cell motility"/>
    <property type="evidence" value="ECO:0007669"/>
    <property type="project" value="TreeGrafter"/>
</dbReference>
<evidence type="ECO:0000259" key="6">
    <source>
        <dbReference type="PROSITE" id="PS50113"/>
    </source>
</evidence>
<dbReference type="eggNOG" id="COG0715">
    <property type="taxonomic scope" value="Bacteria"/>
</dbReference>
<feature type="chain" id="PRO_5002843207" description="diguanylate cyclase" evidence="4">
    <location>
        <begin position="18"/>
        <end position="666"/>
    </location>
</feature>
<dbReference type="GO" id="GO:0043709">
    <property type="term" value="P:cell adhesion involved in single-species biofilm formation"/>
    <property type="evidence" value="ECO:0007669"/>
    <property type="project" value="TreeGrafter"/>
</dbReference>
<dbReference type="GO" id="GO:0052621">
    <property type="term" value="F:diguanylate cyclase activity"/>
    <property type="evidence" value="ECO:0007669"/>
    <property type="project" value="UniProtKB-EC"/>
</dbReference>
<dbReference type="SUPFAM" id="SSF55785">
    <property type="entry name" value="PYP-like sensor domain (PAS domain)"/>
    <property type="match status" value="1"/>
</dbReference>
<feature type="domain" description="PAS" evidence="5">
    <location>
        <begin position="388"/>
        <end position="415"/>
    </location>
</feature>
<dbReference type="OrthoDB" id="9813903at2"/>
<dbReference type="Proteomes" id="UP000006431">
    <property type="component" value="Unassembled WGS sequence"/>
</dbReference>
<dbReference type="Gene3D" id="3.30.450.20">
    <property type="entry name" value="PAS domain"/>
    <property type="match status" value="1"/>
</dbReference>
<dbReference type="Pfam" id="PF13426">
    <property type="entry name" value="PAS_9"/>
    <property type="match status" value="1"/>
</dbReference>
<feature type="signal peptide" evidence="4">
    <location>
        <begin position="1"/>
        <end position="17"/>
    </location>
</feature>
<dbReference type="PROSITE" id="PS50887">
    <property type="entry name" value="GGDEF"/>
    <property type="match status" value="1"/>
</dbReference>
<dbReference type="Pfam" id="PF09084">
    <property type="entry name" value="NMT1"/>
    <property type="match status" value="1"/>
</dbReference>
<dbReference type="InterPro" id="IPR000014">
    <property type="entry name" value="PAS"/>
</dbReference>
<evidence type="ECO:0000259" key="5">
    <source>
        <dbReference type="PROSITE" id="PS50112"/>
    </source>
</evidence>
<feature type="domain" description="GGDEF" evidence="7">
    <location>
        <begin position="540"/>
        <end position="666"/>
    </location>
</feature>
<dbReference type="InterPro" id="IPR050469">
    <property type="entry name" value="Diguanylate_Cyclase"/>
</dbReference>
<dbReference type="FunFam" id="3.30.70.270:FF:000001">
    <property type="entry name" value="Diguanylate cyclase domain protein"/>
    <property type="match status" value="1"/>
</dbReference>
<dbReference type="PANTHER" id="PTHR45138:SF9">
    <property type="entry name" value="DIGUANYLATE CYCLASE DGCM-RELATED"/>
    <property type="match status" value="1"/>
</dbReference>
<dbReference type="Pfam" id="PF00990">
    <property type="entry name" value="GGDEF"/>
    <property type="match status" value="1"/>
</dbReference>
<feature type="transmembrane region" description="Helical" evidence="3">
    <location>
        <begin position="332"/>
        <end position="356"/>
    </location>
</feature>
<gene>
    <name evidence="8" type="ORF">SMGD1_0344</name>
</gene>
<dbReference type="GO" id="GO:0005886">
    <property type="term" value="C:plasma membrane"/>
    <property type="evidence" value="ECO:0007669"/>
    <property type="project" value="TreeGrafter"/>
</dbReference>
<evidence type="ECO:0000313" key="9">
    <source>
        <dbReference type="Proteomes" id="UP000006431"/>
    </source>
</evidence>
<dbReference type="CDD" id="cd00130">
    <property type="entry name" value="PAS"/>
    <property type="match status" value="1"/>
</dbReference>
<protein>
    <recommendedName>
        <fullName evidence="1">diguanylate cyclase</fullName>
        <ecNumber evidence="1">2.7.7.65</ecNumber>
    </recommendedName>
</protein>
<dbReference type="Gene3D" id="3.40.190.10">
    <property type="entry name" value="Periplasmic binding protein-like II"/>
    <property type="match status" value="2"/>
</dbReference>
<keyword evidence="3" id="KW-0812">Transmembrane</keyword>
<dbReference type="PATRIC" id="fig|929558.5.peg.342"/>
<dbReference type="InterPro" id="IPR015168">
    <property type="entry name" value="SsuA/THI5"/>
</dbReference>
<dbReference type="AlphaFoldDB" id="B6BNR7"/>
<dbReference type="SMART" id="SM00267">
    <property type="entry name" value="GGDEF"/>
    <property type="match status" value="1"/>
</dbReference>
<dbReference type="InterPro" id="IPR035965">
    <property type="entry name" value="PAS-like_dom_sf"/>
</dbReference>
<dbReference type="RefSeq" id="WP_008340059.1">
    <property type="nucleotide sequence ID" value="NZ_AFRZ01000001.1"/>
</dbReference>
<evidence type="ECO:0000256" key="1">
    <source>
        <dbReference type="ARBA" id="ARBA00012528"/>
    </source>
</evidence>
<dbReference type="HOGENOM" id="CLU_000445_86_2_7"/>
<comment type="catalytic activity">
    <reaction evidence="2">
        <text>2 GTP = 3',3'-c-di-GMP + 2 diphosphate</text>
        <dbReference type="Rhea" id="RHEA:24898"/>
        <dbReference type="ChEBI" id="CHEBI:33019"/>
        <dbReference type="ChEBI" id="CHEBI:37565"/>
        <dbReference type="ChEBI" id="CHEBI:58805"/>
        <dbReference type="EC" id="2.7.7.65"/>
    </reaction>
</comment>
<evidence type="ECO:0000256" key="4">
    <source>
        <dbReference type="SAM" id="SignalP"/>
    </source>
</evidence>
<dbReference type="EC" id="2.7.7.65" evidence="1"/>
<evidence type="ECO:0000313" key="8">
    <source>
        <dbReference type="EMBL" id="EHP28871.1"/>
    </source>
</evidence>
<organism evidence="8 9">
    <name type="scientific">Sulfurimonas gotlandica (strain DSM 19862 / JCM 16533 / GD1)</name>
    <dbReference type="NCBI Taxonomy" id="929558"/>
    <lineage>
        <taxon>Bacteria</taxon>
        <taxon>Pseudomonadati</taxon>
        <taxon>Campylobacterota</taxon>
        <taxon>Epsilonproteobacteria</taxon>
        <taxon>Campylobacterales</taxon>
        <taxon>Sulfurimonadaceae</taxon>
        <taxon>Sulfurimonas</taxon>
    </lineage>
</organism>